<dbReference type="PROSITE" id="PS00670">
    <property type="entry name" value="D_2_HYDROXYACID_DH_2"/>
    <property type="match status" value="1"/>
</dbReference>
<evidence type="ECO:0000259" key="6">
    <source>
        <dbReference type="Pfam" id="PF02826"/>
    </source>
</evidence>
<dbReference type="InterPro" id="IPR050418">
    <property type="entry name" value="D-iso_2-hydroxyacid_DH_PdxB"/>
</dbReference>
<dbReference type="InterPro" id="IPR006139">
    <property type="entry name" value="D-isomer_2_OHA_DH_cat_dom"/>
</dbReference>
<feature type="domain" description="D-isomer specific 2-hydroxyacid dehydrogenase catalytic" evidence="5">
    <location>
        <begin position="20"/>
        <end position="318"/>
    </location>
</feature>
<evidence type="ECO:0000256" key="4">
    <source>
        <dbReference type="RuleBase" id="RU003719"/>
    </source>
</evidence>
<evidence type="ECO:0000313" key="8">
    <source>
        <dbReference type="Proteomes" id="UP001305779"/>
    </source>
</evidence>
<accession>A0ABR0EU03</accession>
<gene>
    <name evidence="7" type="ORF">PRZ48_002847</name>
</gene>
<proteinExistence type="inferred from homology"/>
<dbReference type="Pfam" id="PF02826">
    <property type="entry name" value="2-Hacid_dh_C"/>
    <property type="match status" value="1"/>
</dbReference>
<dbReference type="PANTHER" id="PTHR43761">
    <property type="entry name" value="D-ISOMER SPECIFIC 2-HYDROXYACID DEHYDROGENASE FAMILY PROTEIN (AFU_ORTHOLOGUE AFUA_1G13630)"/>
    <property type="match status" value="1"/>
</dbReference>
<evidence type="ECO:0000313" key="7">
    <source>
        <dbReference type="EMBL" id="KAK4504884.1"/>
    </source>
</evidence>
<dbReference type="SUPFAM" id="SSF52283">
    <property type="entry name" value="Formate/glycerate dehydrogenase catalytic domain-like"/>
    <property type="match status" value="1"/>
</dbReference>
<sequence length="323" mass="35194">MVPSPSIINGDTGRRPTIYFVDDYHPEAVKYAQDRAHTILPGDHEHANWRQNAKYVLVGGTAFSRQDLASCPNLQAIGKRGTGIDKIDAVACKERGIKVLNTPGINARAVAEMVLALTMSVAREVGRAAYTQQRGEEVARGQWSGLMLHKTTVGIVGMGNIGEQVARIFRGAFDAEVIAYDPYVATKAWKGIPHTRADTLDEVLQAADVVTLHVPLLDSTHGLISYRELQLMKRQAILINAARGGIVDERDLEQALREGLIWGAGLDCHEVEPPTKERYAALWELGVVSTPHIAAKTAQTQMDTAIAAVKQVIDFATETGSRI</sequence>
<evidence type="ECO:0000256" key="2">
    <source>
        <dbReference type="ARBA" id="ARBA00023002"/>
    </source>
</evidence>
<dbReference type="InterPro" id="IPR006140">
    <property type="entry name" value="D-isomer_DH_NAD-bd"/>
</dbReference>
<dbReference type="PROSITE" id="PS00065">
    <property type="entry name" value="D_2_HYDROXYACID_DH_1"/>
    <property type="match status" value="1"/>
</dbReference>
<dbReference type="EMBL" id="JAXOVC010000002">
    <property type="protein sequence ID" value="KAK4504884.1"/>
    <property type="molecule type" value="Genomic_DNA"/>
</dbReference>
<keyword evidence="8" id="KW-1185">Reference proteome</keyword>
<reference evidence="7 8" key="1">
    <citation type="journal article" date="2023" name="G3 (Bethesda)">
        <title>A chromosome-level genome assembly of Zasmidium syzygii isolated from banana leaves.</title>
        <authorList>
            <person name="van Westerhoven A.C."/>
            <person name="Mehrabi R."/>
            <person name="Talebi R."/>
            <person name="Steentjes M.B.F."/>
            <person name="Corcolon B."/>
            <person name="Chong P.A."/>
            <person name="Kema G.H.J."/>
            <person name="Seidl M.F."/>
        </authorList>
    </citation>
    <scope>NUCLEOTIDE SEQUENCE [LARGE SCALE GENOMIC DNA]</scope>
    <source>
        <strain evidence="7 8">P124</strain>
    </source>
</reference>
<feature type="domain" description="D-isomer specific 2-hydroxyacid dehydrogenase NAD-binding" evidence="6">
    <location>
        <begin position="115"/>
        <end position="294"/>
    </location>
</feature>
<dbReference type="SUPFAM" id="SSF51735">
    <property type="entry name" value="NAD(P)-binding Rossmann-fold domains"/>
    <property type="match status" value="1"/>
</dbReference>
<dbReference type="InterPro" id="IPR036291">
    <property type="entry name" value="NAD(P)-bd_dom_sf"/>
</dbReference>
<comment type="similarity">
    <text evidence="1 4">Belongs to the D-isomer specific 2-hydroxyacid dehydrogenase family.</text>
</comment>
<comment type="caution">
    <text evidence="7">The sequence shown here is derived from an EMBL/GenBank/DDBJ whole genome shotgun (WGS) entry which is preliminary data.</text>
</comment>
<dbReference type="Pfam" id="PF00389">
    <property type="entry name" value="2-Hacid_dh"/>
    <property type="match status" value="1"/>
</dbReference>
<keyword evidence="3" id="KW-0520">NAD</keyword>
<dbReference type="Proteomes" id="UP001305779">
    <property type="component" value="Unassembled WGS sequence"/>
</dbReference>
<name>A0ABR0EU03_ZASCE</name>
<organism evidence="7 8">
    <name type="scientific">Zasmidium cellare</name>
    <name type="common">Wine cellar mold</name>
    <name type="synonym">Racodium cellare</name>
    <dbReference type="NCBI Taxonomy" id="395010"/>
    <lineage>
        <taxon>Eukaryota</taxon>
        <taxon>Fungi</taxon>
        <taxon>Dikarya</taxon>
        <taxon>Ascomycota</taxon>
        <taxon>Pezizomycotina</taxon>
        <taxon>Dothideomycetes</taxon>
        <taxon>Dothideomycetidae</taxon>
        <taxon>Mycosphaerellales</taxon>
        <taxon>Mycosphaerellaceae</taxon>
        <taxon>Zasmidium</taxon>
    </lineage>
</organism>
<keyword evidence="2 4" id="KW-0560">Oxidoreductase</keyword>
<evidence type="ECO:0008006" key="9">
    <source>
        <dbReference type="Google" id="ProtNLM"/>
    </source>
</evidence>
<evidence type="ECO:0000256" key="3">
    <source>
        <dbReference type="ARBA" id="ARBA00023027"/>
    </source>
</evidence>
<protein>
    <recommendedName>
        <fullName evidence="9">D-3-phosphoglycerate dehydrogenase</fullName>
    </recommendedName>
</protein>
<dbReference type="InterPro" id="IPR029752">
    <property type="entry name" value="D-isomer_DH_CS1"/>
</dbReference>
<dbReference type="PANTHER" id="PTHR43761:SF1">
    <property type="entry name" value="D-ISOMER SPECIFIC 2-HYDROXYACID DEHYDROGENASE CATALYTIC DOMAIN-CONTAINING PROTEIN-RELATED"/>
    <property type="match status" value="1"/>
</dbReference>
<dbReference type="InterPro" id="IPR029753">
    <property type="entry name" value="D-isomer_DH_CS"/>
</dbReference>
<evidence type="ECO:0000256" key="1">
    <source>
        <dbReference type="ARBA" id="ARBA00005854"/>
    </source>
</evidence>
<dbReference type="Gene3D" id="3.40.50.720">
    <property type="entry name" value="NAD(P)-binding Rossmann-like Domain"/>
    <property type="match status" value="2"/>
</dbReference>
<evidence type="ECO:0000259" key="5">
    <source>
        <dbReference type="Pfam" id="PF00389"/>
    </source>
</evidence>